<accession>A0AAV0GFI5</accession>
<name>A0AAV0GFI5_9ASTE</name>
<organism evidence="2 3">
    <name type="scientific">Cuscuta epithymum</name>
    <dbReference type="NCBI Taxonomy" id="186058"/>
    <lineage>
        <taxon>Eukaryota</taxon>
        <taxon>Viridiplantae</taxon>
        <taxon>Streptophyta</taxon>
        <taxon>Embryophyta</taxon>
        <taxon>Tracheophyta</taxon>
        <taxon>Spermatophyta</taxon>
        <taxon>Magnoliopsida</taxon>
        <taxon>eudicotyledons</taxon>
        <taxon>Gunneridae</taxon>
        <taxon>Pentapetalae</taxon>
        <taxon>asterids</taxon>
        <taxon>lamiids</taxon>
        <taxon>Solanales</taxon>
        <taxon>Convolvulaceae</taxon>
        <taxon>Cuscuteae</taxon>
        <taxon>Cuscuta</taxon>
        <taxon>Cuscuta subgen. Cuscuta</taxon>
    </lineage>
</organism>
<feature type="compositionally biased region" description="Polar residues" evidence="1">
    <location>
        <begin position="41"/>
        <end position="50"/>
    </location>
</feature>
<comment type="caution">
    <text evidence="2">The sequence shown here is derived from an EMBL/GenBank/DDBJ whole genome shotgun (WGS) entry which is preliminary data.</text>
</comment>
<protein>
    <submittedName>
        <fullName evidence="2">Uncharacterized protein</fullName>
    </submittedName>
</protein>
<feature type="compositionally biased region" description="Low complexity" evidence="1">
    <location>
        <begin position="1"/>
        <end position="14"/>
    </location>
</feature>
<keyword evidence="3" id="KW-1185">Reference proteome</keyword>
<gene>
    <name evidence="2" type="ORF">CEPIT_LOCUS43026</name>
</gene>
<reference evidence="2" key="1">
    <citation type="submission" date="2022-07" db="EMBL/GenBank/DDBJ databases">
        <authorList>
            <person name="Macas J."/>
            <person name="Novak P."/>
            <person name="Neumann P."/>
        </authorList>
    </citation>
    <scope>NUCLEOTIDE SEQUENCE</scope>
</reference>
<evidence type="ECO:0000313" key="2">
    <source>
        <dbReference type="EMBL" id="CAH9146483.1"/>
    </source>
</evidence>
<evidence type="ECO:0000313" key="3">
    <source>
        <dbReference type="Proteomes" id="UP001152523"/>
    </source>
</evidence>
<sequence length="100" mass="10610">MSYSSQNSNASNRGRSGRGGRGGSNSNDNMPMDERNHRDQTPISGLQSNARFGGGENVRTGANNGFWRGLLGLSLARMGRGLLTGELMSRTATFGGGCLW</sequence>
<dbReference type="EMBL" id="CAMAPF010001104">
    <property type="protein sequence ID" value="CAH9146483.1"/>
    <property type="molecule type" value="Genomic_DNA"/>
</dbReference>
<evidence type="ECO:0000256" key="1">
    <source>
        <dbReference type="SAM" id="MobiDB-lite"/>
    </source>
</evidence>
<dbReference type="Proteomes" id="UP001152523">
    <property type="component" value="Unassembled WGS sequence"/>
</dbReference>
<feature type="region of interest" description="Disordered" evidence="1">
    <location>
        <begin position="1"/>
        <end position="60"/>
    </location>
</feature>
<proteinExistence type="predicted"/>
<dbReference type="AlphaFoldDB" id="A0AAV0GFI5"/>